<dbReference type="InterPro" id="IPR045838">
    <property type="entry name" value="DEPDC5_CTD"/>
</dbReference>
<dbReference type="GO" id="GO:0005096">
    <property type="term" value="F:GTPase activator activity"/>
    <property type="evidence" value="ECO:0007669"/>
    <property type="project" value="InterPro"/>
</dbReference>
<gene>
    <name evidence="7" type="ORF">KL933_002228</name>
</gene>
<dbReference type="GO" id="GO:0035556">
    <property type="term" value="P:intracellular signal transduction"/>
    <property type="evidence" value="ECO:0007669"/>
    <property type="project" value="InterPro"/>
</dbReference>
<dbReference type="InterPro" id="IPR048255">
    <property type="entry name" value="IML1_N"/>
</dbReference>
<dbReference type="Pfam" id="PF19418">
    <property type="entry name" value="DEPDC5_CTD"/>
    <property type="match status" value="1"/>
</dbReference>
<feature type="region of interest" description="Disordered" evidence="5">
    <location>
        <begin position="567"/>
        <end position="586"/>
    </location>
</feature>
<dbReference type="PANTHER" id="PTHR13179:SF8">
    <property type="entry name" value="GATOR COMPLEX PROTEIN DEPDC5"/>
    <property type="match status" value="1"/>
</dbReference>
<dbReference type="GO" id="GO:0005774">
    <property type="term" value="C:vacuolar membrane"/>
    <property type="evidence" value="ECO:0007669"/>
    <property type="project" value="UniProtKB-SubCell"/>
</dbReference>
<dbReference type="PROSITE" id="PS50186">
    <property type="entry name" value="DEP"/>
    <property type="match status" value="1"/>
</dbReference>
<evidence type="ECO:0000313" key="8">
    <source>
        <dbReference type="Proteomes" id="UP000738402"/>
    </source>
</evidence>
<accession>A0AAN6D811</accession>
<evidence type="ECO:0000259" key="6">
    <source>
        <dbReference type="PROSITE" id="PS50186"/>
    </source>
</evidence>
<sequence length="1418" mass="161777">MQRQRINFDLTRGRNRMSQRTNEASLVVGKSKSLHEIRSSSSSSLLNVRTTDQWNIESASTIRDSELSASVPETPTLAFTEPVQLSVRFHESRTSAEDVLLDPNAIPGIKEGAVCELECLEGSARKFYFTYKPSDASLGGLGNSNYISLQSGPLQQLLDLKLRSQVLVRVKAPELVEADVVEVYVKDMHLSRGDMWNLSSILTEKCLYRSQRLSFLQSSIRATVGKIYRNGRKVFSGYVGPGSKIVFRSESARLIVFIQISSEMWHFEESGQQMFHKLVNSLLPRIFQRWKDLGTHHLITVVLFSSVDLNTEANRYRAGEQPSNRKDYYRVVVDQVSILLWNEIMAALRREFANFSKDIRLRKNPRRTHLHPEEYIIEGSFLPSVKGNLLEAINLGMSLVSDDFRDPDLRHTTNHFLVISPGTGIFDTEYDILVQTSKLMTTIDATIDVICLSQPPLHVVPLVRYLDGQTKLKHCIPSWMDISFWSDATQAVHQWLPRCKIYELQMMGVMENDLSAINVRELVFSGAASVQDAMDEYDGELFGTKTSTALPKKSVARVKQPVRAVSTGARSGLEPPDLNTFKASSPTTSTVVGVTTTSKSNVSAFSSLLSITKTEPKKTSPKAFEFVKRIISSPGVKSIPIKNDDDVPKLDTISVTDRGPRMSKMSSDSSLRKTSTRARSTTDERDKSHHERQEKNSLLNSYWTQVENPSNAETSELLGMVSYGRWQFVFPQNVKRKSIKWKSISTPASLPLMTPVFPSVSDFNQNFTFRIYDVFLSQADVNEGRNSETLMRKMISLRLTLGFQICVSENVAKVENQRKPNGDSKLLVRYLTKRNYLGSRLYLSLSNEIHRISCDFDGLVNVQVYKRMSRPDDVLTRSSRSDYVPYVRTRYSQEYKSMVIHGLQGEPRNYNWNQLDQLLAGYEETMEPAQRRSHRIKFVILPTEIPANAFNLASEKLTPEEIRLEGIRSLISIINRLKYRTAGEKNERKRLEIIPEINFYTGNLFRYLRAVSAQLSEENRTSSLFQTARFNQKVSLSELKKAIEGDKGIQVVDRKWHLRTHPNCFLGMDLVSWMIENFEDIDTREQAVEYGNKLMEQGLFRHVESRHRFLDGHYFYQLINEDSAAGSAKSPASLRKSEIEKDSEKSVSSSPTEASGSKKRVVLSRKVTCDLDPNGVSWQPELITVHYDIVHNPEHCFHVRLEWLNSTSKLVEDTVNSWAKHCERYGLTLVEAPWQELCTLPTRNPLHSTVEISLAFDPWTDPEFAGDLLKENKYFYHLYIIEKCGFLLDNRTATYFRDDDFDVVYSWGKPTFKYAQFIHKTGAYIAELRENGGFFLAPNNAHVARVNLSVSQQAKNQAVYLDSQGVMLDFMSICQDENRLRRLLREAKRRFEVSKDVDVALFEDDLENTSSHDSITSK</sequence>
<evidence type="ECO:0000256" key="5">
    <source>
        <dbReference type="SAM" id="MobiDB-lite"/>
    </source>
</evidence>
<feature type="compositionally biased region" description="Basic and acidic residues" evidence="5">
    <location>
        <begin position="680"/>
        <end position="695"/>
    </location>
</feature>
<comment type="caution">
    <text evidence="7">The sequence shown here is derived from an EMBL/GenBank/DDBJ whole genome shotgun (WGS) entry which is preliminary data.</text>
</comment>
<proteinExistence type="inferred from homology"/>
<dbReference type="InterPro" id="IPR036388">
    <property type="entry name" value="WH-like_DNA-bd_sf"/>
</dbReference>
<dbReference type="EMBL" id="JAHLUH010000005">
    <property type="protein sequence ID" value="KAG7728102.1"/>
    <property type="molecule type" value="Genomic_DNA"/>
</dbReference>
<dbReference type="PANTHER" id="PTHR13179">
    <property type="entry name" value="DEP DOMAIN CONTAINING PROTEIN 5"/>
    <property type="match status" value="1"/>
</dbReference>
<dbReference type="InterPro" id="IPR027244">
    <property type="entry name" value="IML1"/>
</dbReference>
<dbReference type="Pfam" id="PF12257">
    <property type="entry name" value="IML1"/>
    <property type="match status" value="1"/>
</dbReference>
<dbReference type="SMART" id="SM00049">
    <property type="entry name" value="DEP"/>
    <property type="match status" value="1"/>
</dbReference>
<feature type="compositionally biased region" description="Basic and acidic residues" evidence="5">
    <location>
        <begin position="1135"/>
        <end position="1145"/>
    </location>
</feature>
<protein>
    <recommendedName>
        <fullName evidence="3">Vacuolar membrane-associated protein IML1</fullName>
    </recommendedName>
    <alternativeName>
        <fullName evidence="4">Vacuolar membrane-associated protein iml1</fullName>
    </alternativeName>
</protein>
<feature type="region of interest" description="Disordered" evidence="5">
    <location>
        <begin position="1127"/>
        <end position="1154"/>
    </location>
</feature>
<feature type="compositionally biased region" description="Polar residues" evidence="5">
    <location>
        <begin position="664"/>
        <end position="679"/>
    </location>
</feature>
<dbReference type="SUPFAM" id="SSF46785">
    <property type="entry name" value="Winged helix' DNA-binding domain"/>
    <property type="match status" value="1"/>
</dbReference>
<evidence type="ECO:0000256" key="2">
    <source>
        <dbReference type="ARBA" id="ARBA00005643"/>
    </source>
</evidence>
<evidence type="ECO:0000256" key="4">
    <source>
        <dbReference type="ARBA" id="ARBA00021881"/>
    </source>
</evidence>
<dbReference type="GO" id="GO:0010508">
    <property type="term" value="P:positive regulation of autophagy"/>
    <property type="evidence" value="ECO:0007669"/>
    <property type="project" value="TreeGrafter"/>
</dbReference>
<organism evidence="7 8">
    <name type="scientific">Ogataea haglerorum</name>
    <dbReference type="NCBI Taxonomy" id="1937702"/>
    <lineage>
        <taxon>Eukaryota</taxon>
        <taxon>Fungi</taxon>
        <taxon>Dikarya</taxon>
        <taxon>Ascomycota</taxon>
        <taxon>Saccharomycotina</taxon>
        <taxon>Pichiomycetes</taxon>
        <taxon>Pichiales</taxon>
        <taxon>Pichiaceae</taxon>
        <taxon>Ogataea</taxon>
    </lineage>
</organism>
<comment type="similarity">
    <text evidence="2">Belongs to the IML1 family.</text>
</comment>
<dbReference type="Proteomes" id="UP000738402">
    <property type="component" value="Unassembled WGS sequence"/>
</dbReference>
<feature type="region of interest" description="Disordered" evidence="5">
    <location>
        <begin position="637"/>
        <end position="701"/>
    </location>
</feature>
<dbReference type="CDD" id="cd04449">
    <property type="entry name" value="DEP_DEPDC5-like"/>
    <property type="match status" value="1"/>
</dbReference>
<dbReference type="Gene3D" id="1.10.10.10">
    <property type="entry name" value="Winged helix-like DNA-binding domain superfamily/Winged helix DNA-binding domain"/>
    <property type="match status" value="1"/>
</dbReference>
<dbReference type="GO" id="GO:1990130">
    <property type="term" value="C:GATOR1 complex"/>
    <property type="evidence" value="ECO:0007669"/>
    <property type="project" value="TreeGrafter"/>
</dbReference>
<evidence type="ECO:0000313" key="7">
    <source>
        <dbReference type="EMBL" id="KAG7728102.1"/>
    </source>
</evidence>
<name>A0AAN6D811_9ASCO</name>
<comment type="subcellular location">
    <subcellularLocation>
        <location evidence="1">Vacuole membrane</location>
        <topology evidence="1">Peripheral membrane protein</topology>
    </subcellularLocation>
</comment>
<evidence type="ECO:0000256" key="1">
    <source>
        <dbReference type="ARBA" id="ARBA00004148"/>
    </source>
</evidence>
<dbReference type="Pfam" id="PF00610">
    <property type="entry name" value="DEP"/>
    <property type="match status" value="1"/>
</dbReference>
<evidence type="ECO:0000256" key="3">
    <source>
        <dbReference type="ARBA" id="ARBA00018529"/>
    </source>
</evidence>
<dbReference type="InterPro" id="IPR000591">
    <property type="entry name" value="DEP_dom"/>
</dbReference>
<feature type="domain" description="DEP" evidence="6">
    <location>
        <begin position="1045"/>
        <end position="1120"/>
    </location>
</feature>
<dbReference type="GO" id="GO:1904262">
    <property type="term" value="P:negative regulation of TORC1 signaling"/>
    <property type="evidence" value="ECO:0007669"/>
    <property type="project" value="TreeGrafter"/>
</dbReference>
<dbReference type="InterPro" id="IPR036390">
    <property type="entry name" value="WH_DNA-bd_sf"/>
</dbReference>
<reference evidence="7" key="1">
    <citation type="journal article" date="2021" name="G3 (Bethesda)">
        <title>Genomic diversity, chromosomal rearrangements, and interspecies hybridization in the ogataea polymorpha species complex.</title>
        <authorList>
            <person name="Hanson S.J."/>
            <person name="Cinneide E.O."/>
            <person name="Salzberg L.I."/>
            <person name="Wolfe K.H."/>
            <person name="McGowan J."/>
            <person name="Fitzpatrick D.A."/>
            <person name="Matlin K."/>
        </authorList>
    </citation>
    <scope>NUCLEOTIDE SEQUENCE</scope>
    <source>
        <strain evidence="7">83-405-1</strain>
    </source>
</reference>